<protein>
    <recommendedName>
        <fullName evidence="4">DUF5671 domain-containing protein</fullName>
    </recommendedName>
</protein>
<gene>
    <name evidence="2" type="ORF">ACFYV7_36405</name>
</gene>
<sequence>MSHPPAEQSTTGSAFDGFTQVAKSVGQVVAPTTLLTALLFFFGWNHVYRFFYYFGVDSTTLDPSIREYLMRTVDALFVPLIVVGLLCMAVLWGYTALPNSVRERRPAWWINALITVLAVAVLLNGVSRVFVVTALNDGLCVAPVSIIIGVLALWALIVQRRNRLRGQLPETTPPRSQAAAVTEWAILFAVIGISLFWIAADYSIAVAQSRASEWAAQLPTSSQVVIYSEKDLHLSRSDVQKTRCDTDPAAGSAYRFRYDGLVPLTRIGDHYVLVPRTWTPGNGAAIVLPASPPGAIRFEFRLAGDSPSSTC</sequence>
<accession>A0ABW6R495</accession>
<organism evidence="2 3">
    <name type="scientific">Nocardia suismassiliense</name>
    <dbReference type="NCBI Taxonomy" id="2077092"/>
    <lineage>
        <taxon>Bacteria</taxon>
        <taxon>Bacillati</taxon>
        <taxon>Actinomycetota</taxon>
        <taxon>Actinomycetes</taxon>
        <taxon>Mycobacteriales</taxon>
        <taxon>Nocardiaceae</taxon>
        <taxon>Nocardia</taxon>
    </lineage>
</organism>
<dbReference type="RefSeq" id="WP_387725046.1">
    <property type="nucleotide sequence ID" value="NZ_JBIAPI010000013.1"/>
</dbReference>
<feature type="transmembrane region" description="Helical" evidence="1">
    <location>
        <begin position="107"/>
        <end position="126"/>
    </location>
</feature>
<evidence type="ECO:0000313" key="2">
    <source>
        <dbReference type="EMBL" id="MFF3228325.1"/>
    </source>
</evidence>
<dbReference type="EMBL" id="JBIAPI010000013">
    <property type="protein sequence ID" value="MFF3228325.1"/>
    <property type="molecule type" value="Genomic_DNA"/>
</dbReference>
<feature type="transmembrane region" description="Helical" evidence="1">
    <location>
        <begin position="178"/>
        <end position="200"/>
    </location>
</feature>
<keyword evidence="1" id="KW-0472">Membrane</keyword>
<dbReference type="Proteomes" id="UP001601948">
    <property type="component" value="Unassembled WGS sequence"/>
</dbReference>
<feature type="transmembrane region" description="Helical" evidence="1">
    <location>
        <begin position="75"/>
        <end position="95"/>
    </location>
</feature>
<keyword evidence="1" id="KW-1133">Transmembrane helix</keyword>
<feature type="transmembrane region" description="Helical" evidence="1">
    <location>
        <begin position="138"/>
        <end position="158"/>
    </location>
</feature>
<comment type="caution">
    <text evidence="2">The sequence shown here is derived from an EMBL/GenBank/DDBJ whole genome shotgun (WGS) entry which is preliminary data.</text>
</comment>
<evidence type="ECO:0000313" key="3">
    <source>
        <dbReference type="Proteomes" id="UP001601948"/>
    </source>
</evidence>
<evidence type="ECO:0008006" key="4">
    <source>
        <dbReference type="Google" id="ProtNLM"/>
    </source>
</evidence>
<keyword evidence="1" id="KW-0812">Transmembrane</keyword>
<reference evidence="2 3" key="1">
    <citation type="submission" date="2024-10" db="EMBL/GenBank/DDBJ databases">
        <title>The Natural Products Discovery Center: Release of the First 8490 Sequenced Strains for Exploring Actinobacteria Biosynthetic Diversity.</title>
        <authorList>
            <person name="Kalkreuter E."/>
            <person name="Kautsar S.A."/>
            <person name="Yang D."/>
            <person name="Bader C.D."/>
            <person name="Teijaro C.N."/>
            <person name="Fluegel L."/>
            <person name="Davis C.M."/>
            <person name="Simpson J.R."/>
            <person name="Lauterbach L."/>
            <person name="Steele A.D."/>
            <person name="Gui C."/>
            <person name="Meng S."/>
            <person name="Li G."/>
            <person name="Viehrig K."/>
            <person name="Ye F."/>
            <person name="Su P."/>
            <person name="Kiefer A.F."/>
            <person name="Nichols A."/>
            <person name="Cepeda A.J."/>
            <person name="Yan W."/>
            <person name="Fan B."/>
            <person name="Jiang Y."/>
            <person name="Adhikari A."/>
            <person name="Zheng C.-J."/>
            <person name="Schuster L."/>
            <person name="Cowan T.M."/>
            <person name="Smanski M.J."/>
            <person name="Chevrette M.G."/>
            <person name="De Carvalho L.P.S."/>
            <person name="Shen B."/>
        </authorList>
    </citation>
    <scope>NUCLEOTIDE SEQUENCE [LARGE SCALE GENOMIC DNA]</scope>
    <source>
        <strain evidence="2 3">NPDC003040</strain>
    </source>
</reference>
<evidence type="ECO:0000256" key="1">
    <source>
        <dbReference type="SAM" id="Phobius"/>
    </source>
</evidence>
<name>A0ABW6R495_9NOCA</name>
<proteinExistence type="predicted"/>
<keyword evidence="3" id="KW-1185">Reference proteome</keyword>